<dbReference type="OrthoDB" id="3103577at2759"/>
<dbReference type="EMBL" id="JACAZI010000001">
    <property type="protein sequence ID" value="KAF7372082.1"/>
    <property type="molecule type" value="Genomic_DNA"/>
</dbReference>
<dbReference type="Proteomes" id="UP000620124">
    <property type="component" value="Unassembled WGS sequence"/>
</dbReference>
<proteinExistence type="predicted"/>
<reference evidence="1" key="1">
    <citation type="submission" date="2020-05" db="EMBL/GenBank/DDBJ databases">
        <title>Mycena genomes resolve the evolution of fungal bioluminescence.</title>
        <authorList>
            <person name="Tsai I.J."/>
        </authorList>
    </citation>
    <scope>NUCLEOTIDE SEQUENCE</scope>
    <source>
        <strain evidence="1">CCC161011</strain>
    </source>
</reference>
<accession>A0A8H6Z7A7</accession>
<evidence type="ECO:0000313" key="2">
    <source>
        <dbReference type="Proteomes" id="UP000620124"/>
    </source>
</evidence>
<name>A0A8H6Z7A7_9AGAR</name>
<organism evidence="1 2">
    <name type="scientific">Mycena venus</name>
    <dbReference type="NCBI Taxonomy" id="2733690"/>
    <lineage>
        <taxon>Eukaryota</taxon>
        <taxon>Fungi</taxon>
        <taxon>Dikarya</taxon>
        <taxon>Basidiomycota</taxon>
        <taxon>Agaricomycotina</taxon>
        <taxon>Agaricomycetes</taxon>
        <taxon>Agaricomycetidae</taxon>
        <taxon>Agaricales</taxon>
        <taxon>Marasmiineae</taxon>
        <taxon>Mycenaceae</taxon>
        <taxon>Mycena</taxon>
    </lineage>
</organism>
<dbReference type="AlphaFoldDB" id="A0A8H6Z7A7"/>
<keyword evidence="2" id="KW-1185">Reference proteome</keyword>
<sequence>MKDTRATLFAMASQYYNAVKLCCSNCQVTRSVCPLKACQCNSRFYCPFTDVAVGQALLCVATMSGDKVQIAGAGIGFIDLRQILPSIWLDQIQGYIRDDSVSLAVVIGLASVRILPFRIATEPVKDYSLASFLNHVNSGTQVTVVRNFRAERDGTVWEPYVSHVGPL</sequence>
<protein>
    <submittedName>
        <fullName evidence="1">Uncharacterized protein</fullName>
    </submittedName>
</protein>
<gene>
    <name evidence="1" type="ORF">MVEN_00066500</name>
</gene>
<evidence type="ECO:0000313" key="1">
    <source>
        <dbReference type="EMBL" id="KAF7372082.1"/>
    </source>
</evidence>
<comment type="caution">
    <text evidence="1">The sequence shown here is derived from an EMBL/GenBank/DDBJ whole genome shotgun (WGS) entry which is preliminary data.</text>
</comment>